<comment type="caution">
    <text evidence="1">The sequence shown here is derived from an EMBL/GenBank/DDBJ whole genome shotgun (WGS) entry which is preliminary data.</text>
</comment>
<dbReference type="EMBL" id="JASCZI010185005">
    <property type="protein sequence ID" value="MED6190355.1"/>
    <property type="molecule type" value="Genomic_DNA"/>
</dbReference>
<keyword evidence="2" id="KW-1185">Reference proteome</keyword>
<proteinExistence type="predicted"/>
<sequence length="172" mass="19683">MHYVHTTHMHLSPLTRVIKLSSSHLIPPHHPSFISSFPSLLLTRVTLHLQPNVTQQTKLPSPTYFIPTRVTKAMHKLIPTRLQPSSFLVFLELSIRDSHATSLYTHKHTLHTHLMHLSHPSSMASSSDTSRKRRGQAVVIDKETFDAHRFKSPFHEHFFNSNVALKPIIPDT</sequence>
<protein>
    <submittedName>
        <fullName evidence="1">Uncharacterized protein</fullName>
    </submittedName>
</protein>
<dbReference type="Proteomes" id="UP001341840">
    <property type="component" value="Unassembled WGS sequence"/>
</dbReference>
<organism evidence="1 2">
    <name type="scientific">Stylosanthes scabra</name>
    <dbReference type="NCBI Taxonomy" id="79078"/>
    <lineage>
        <taxon>Eukaryota</taxon>
        <taxon>Viridiplantae</taxon>
        <taxon>Streptophyta</taxon>
        <taxon>Embryophyta</taxon>
        <taxon>Tracheophyta</taxon>
        <taxon>Spermatophyta</taxon>
        <taxon>Magnoliopsida</taxon>
        <taxon>eudicotyledons</taxon>
        <taxon>Gunneridae</taxon>
        <taxon>Pentapetalae</taxon>
        <taxon>rosids</taxon>
        <taxon>fabids</taxon>
        <taxon>Fabales</taxon>
        <taxon>Fabaceae</taxon>
        <taxon>Papilionoideae</taxon>
        <taxon>50 kb inversion clade</taxon>
        <taxon>dalbergioids sensu lato</taxon>
        <taxon>Dalbergieae</taxon>
        <taxon>Pterocarpus clade</taxon>
        <taxon>Stylosanthes</taxon>
    </lineage>
</organism>
<gene>
    <name evidence="1" type="ORF">PIB30_105059</name>
</gene>
<evidence type="ECO:0000313" key="2">
    <source>
        <dbReference type="Proteomes" id="UP001341840"/>
    </source>
</evidence>
<reference evidence="1 2" key="1">
    <citation type="journal article" date="2023" name="Plants (Basel)">
        <title>Bridging the Gap: Combining Genomics and Transcriptomics Approaches to Understand Stylosanthes scabra, an Orphan Legume from the Brazilian Caatinga.</title>
        <authorList>
            <person name="Ferreira-Neto J.R.C."/>
            <person name="da Silva M.D."/>
            <person name="Binneck E."/>
            <person name="de Melo N.F."/>
            <person name="da Silva R.H."/>
            <person name="de Melo A.L.T.M."/>
            <person name="Pandolfi V."/>
            <person name="Bustamante F.O."/>
            <person name="Brasileiro-Vidal A.C."/>
            <person name="Benko-Iseppon A.M."/>
        </authorList>
    </citation>
    <scope>NUCLEOTIDE SEQUENCE [LARGE SCALE GENOMIC DNA]</scope>
    <source>
        <tissue evidence="1">Leaves</tissue>
    </source>
</reference>
<accession>A0ABU6X132</accession>
<name>A0ABU6X132_9FABA</name>
<evidence type="ECO:0000313" key="1">
    <source>
        <dbReference type="EMBL" id="MED6190355.1"/>
    </source>
</evidence>